<accession>A0A256J717</accession>
<keyword evidence="10 14" id="KW-1133">Transmembrane helix</keyword>
<keyword evidence="9" id="KW-0732">Signal</keyword>
<comment type="similarity">
    <text evidence="3">Belongs to the halobacterial S-layer protein family.</text>
</comment>
<evidence type="ECO:0000256" key="5">
    <source>
        <dbReference type="ARBA" id="ARBA00022512"/>
    </source>
</evidence>
<keyword evidence="5" id="KW-0134">Cell wall</keyword>
<feature type="transmembrane region" description="Helical" evidence="14">
    <location>
        <begin position="982"/>
        <end position="1000"/>
    </location>
</feature>
<evidence type="ECO:0000256" key="10">
    <source>
        <dbReference type="ARBA" id="ARBA00022989"/>
    </source>
</evidence>
<evidence type="ECO:0000256" key="9">
    <source>
        <dbReference type="ARBA" id="ARBA00022729"/>
    </source>
</evidence>
<name>A0A256J717_HALEZ</name>
<evidence type="ECO:0000313" key="18">
    <source>
        <dbReference type="Proteomes" id="UP000215731"/>
    </source>
</evidence>
<evidence type="ECO:0000256" key="2">
    <source>
        <dbReference type="ARBA" id="ARBA00004237"/>
    </source>
</evidence>
<dbReference type="GO" id="GO:0005886">
    <property type="term" value="C:plasma membrane"/>
    <property type="evidence" value="ECO:0007669"/>
    <property type="project" value="UniProtKB-SubCell"/>
</dbReference>
<organism evidence="17 18">
    <name type="scientific">Halorubrum ezzemoulense</name>
    <name type="common">Halorubrum chaoviator</name>
    <dbReference type="NCBI Taxonomy" id="337243"/>
    <lineage>
        <taxon>Archaea</taxon>
        <taxon>Methanobacteriati</taxon>
        <taxon>Methanobacteriota</taxon>
        <taxon>Stenosarchaea group</taxon>
        <taxon>Halobacteria</taxon>
        <taxon>Halobacteriales</taxon>
        <taxon>Haloferacaceae</taxon>
        <taxon>Halorubrum</taxon>
    </lineage>
</organism>
<dbReference type="NCBIfam" id="TIGR04207">
    <property type="entry name" value="halo_sig_pep"/>
    <property type="match status" value="1"/>
</dbReference>
<keyword evidence="7" id="KW-0701">S-layer</keyword>
<evidence type="ECO:0000256" key="7">
    <source>
        <dbReference type="ARBA" id="ARBA00022601"/>
    </source>
</evidence>
<feature type="domain" description="CARDB" evidence="15">
    <location>
        <begin position="834"/>
        <end position="909"/>
    </location>
</feature>
<evidence type="ECO:0000259" key="15">
    <source>
        <dbReference type="Pfam" id="PF07705"/>
    </source>
</evidence>
<feature type="region of interest" description="Disordered" evidence="13">
    <location>
        <begin position="917"/>
        <end position="982"/>
    </location>
</feature>
<feature type="compositionally biased region" description="Acidic residues" evidence="13">
    <location>
        <begin position="920"/>
        <end position="965"/>
    </location>
</feature>
<dbReference type="RefSeq" id="WP_094552639.1">
    <property type="nucleotide sequence ID" value="NZ_NHOZ01000044.1"/>
</dbReference>
<evidence type="ECO:0000256" key="1">
    <source>
        <dbReference type="ARBA" id="ARBA00004236"/>
    </source>
</evidence>
<keyword evidence="6" id="KW-0964">Secreted</keyword>
<comment type="caution">
    <text evidence="17">The sequence shown here is derived from an EMBL/GenBank/DDBJ whole genome shotgun (WGS) entry which is preliminary data.</text>
</comment>
<dbReference type="InterPro" id="IPR026452">
    <property type="entry name" value="Surf_glycop_sig_pep"/>
</dbReference>
<gene>
    <name evidence="17" type="ORF">DJ80_04725</name>
</gene>
<dbReference type="Proteomes" id="UP000215731">
    <property type="component" value="Unassembled WGS sequence"/>
</dbReference>
<sequence length="1004" mass="104801">MTNDNTTREKANAVFFAAIMVVSMVAVGFAAAPAAALENSPGVSFSDTNADDYQVSVDVTDGGEDGVLVVTYEDSDGDNVIAGLNTAADTDDGTSTVTVDIEDTGGLPGDHTAHLIASGDLSGSYEAGDTVSDDTLDAVAADTTSSLSYSADDDTTVDFEVDGETQGIYYQGQDITATGLEADTDYVLRSVDEFADDGGITSSSFESEYTSSGGGTIDIDSANLESGDYFLRGGNLDENRDNSFELTIQEFSAEWEEDSYDNGETEAELTTESQRNSYNVIISGDGLDYDDLEALFAGDNSPVGDAEIDDNEEDDEIIVEGFRDDQIIANFSNADLDSGDYQFDLEVQDTEATDTASVTVQEEDVEANFNESITTAAAGDVVEVSLELEDTSETYIGLGGSNVGFFDVVRVEDDDDDDEVTFQVNTRVLGTNQAGDAYSSSNDIVERNPDDATYQDEDGDTLDTNTLENFRDSGDGLDLSGDLIRPAQAGEYDMVASSDGTFAVNEDNELTVENELDIATLDLVEPTINGVTVHTATAGDTDEADNVEALLEDVTPSETVAFEDRMVLQVQADGVEGFVAQNSDADLDSLNEGVEGSAFQTLLDNPDEGVNFEVEATSATANQEAASLDFSETTVYFADGQFFVVVDTSDQDAAFDGSVSDGDDFDVTYEYVTNDDDRYKFENAGGEFNNGAVNDAFPYFDADSDASAEASFTLEDRDASFDNTNAEGDVEVVNSEEATVTGTTNVAPGTDVSVRIRSASGVSPGFILTADDVTVSEDGTFEATIDTTEGEVGNEATINFRVGSSNIVSEDAVLVDQTQDPANFAVSELSPQDVTATVGDALTVTATVENTGGQEATQTVEFRVGGNAVASQDVTLGAGNSTTVEFADIDTSGLDAGDYEHGVFTDDDEQTATLTLEAADTGDDGGDDTGGDDTGGDDTGGDDTGGDDTGGDDTGGDDTGGDDTGSDNGTDDGGSTDGSTPGFGAVVALVALIAAALLATRRND</sequence>
<evidence type="ECO:0000256" key="14">
    <source>
        <dbReference type="SAM" id="Phobius"/>
    </source>
</evidence>
<dbReference type="NCBIfam" id="TIGR04126">
    <property type="entry name" value="PGF_CTERM"/>
    <property type="match status" value="1"/>
</dbReference>
<dbReference type="InterPro" id="IPR013783">
    <property type="entry name" value="Ig-like_fold"/>
</dbReference>
<evidence type="ECO:0000256" key="13">
    <source>
        <dbReference type="SAM" id="MobiDB-lite"/>
    </source>
</evidence>
<dbReference type="Pfam" id="PF07705">
    <property type="entry name" value="CARDB"/>
    <property type="match status" value="1"/>
</dbReference>
<feature type="transmembrane region" description="Helical" evidence="14">
    <location>
        <begin position="12"/>
        <end position="36"/>
    </location>
</feature>
<dbReference type="EMBL" id="NHOZ01000044">
    <property type="protein sequence ID" value="OYR64575.1"/>
    <property type="molecule type" value="Genomic_DNA"/>
</dbReference>
<dbReference type="AlphaFoldDB" id="A0A256J717"/>
<evidence type="ECO:0000256" key="6">
    <source>
        <dbReference type="ARBA" id="ARBA00022525"/>
    </source>
</evidence>
<dbReference type="InterPro" id="IPR026371">
    <property type="entry name" value="PGF_CTERM"/>
</dbReference>
<evidence type="ECO:0000256" key="4">
    <source>
        <dbReference type="ARBA" id="ARBA00022475"/>
    </source>
</evidence>
<dbReference type="InterPro" id="IPR011635">
    <property type="entry name" value="CARDB"/>
</dbReference>
<comment type="subcellular location">
    <subcellularLocation>
        <location evidence="1">Cell membrane</location>
    </subcellularLocation>
    <subcellularLocation>
        <location evidence="2">Secreted</location>
        <location evidence="2">Cell wall</location>
        <location evidence="2">S-layer</location>
    </subcellularLocation>
</comment>
<proteinExistence type="inferred from homology"/>
<keyword evidence="12" id="KW-0325">Glycoprotein</keyword>
<dbReference type="GO" id="GO:0030115">
    <property type="term" value="C:S-layer"/>
    <property type="evidence" value="ECO:0007669"/>
    <property type="project" value="UniProtKB-SubCell"/>
</dbReference>
<evidence type="ECO:0000256" key="11">
    <source>
        <dbReference type="ARBA" id="ARBA00023136"/>
    </source>
</evidence>
<keyword evidence="4" id="KW-1003">Cell membrane</keyword>
<dbReference type="Gene3D" id="2.60.40.10">
    <property type="entry name" value="Immunoglobulins"/>
    <property type="match status" value="1"/>
</dbReference>
<evidence type="ECO:0000259" key="16">
    <source>
        <dbReference type="Pfam" id="PF18204"/>
    </source>
</evidence>
<reference evidence="17 18" key="1">
    <citation type="journal article" date="2014" name="Front. Microbiol.">
        <title>Population and genomic analysis of the genus Halorubrum.</title>
        <authorList>
            <person name="Fullmer M.S."/>
            <person name="Soucy S.M."/>
            <person name="Swithers K.S."/>
            <person name="Makkay A.M."/>
            <person name="Wheeler R."/>
            <person name="Ventosa A."/>
            <person name="Gogarten J.P."/>
            <person name="Papke R.T."/>
        </authorList>
    </citation>
    <scope>NUCLEOTIDE SEQUENCE [LARGE SCALE GENOMIC DNA]</scope>
    <source>
        <strain evidence="17 18">Ga36</strain>
    </source>
</reference>
<evidence type="ECO:0000313" key="17">
    <source>
        <dbReference type="EMBL" id="OYR64575.1"/>
    </source>
</evidence>
<keyword evidence="8 14" id="KW-0812">Transmembrane</keyword>
<evidence type="ECO:0000256" key="3">
    <source>
        <dbReference type="ARBA" id="ARBA00009327"/>
    </source>
</evidence>
<dbReference type="Pfam" id="PF18204">
    <property type="entry name" value="PGF-CTERM"/>
    <property type="match status" value="1"/>
</dbReference>
<evidence type="ECO:0000256" key="12">
    <source>
        <dbReference type="ARBA" id="ARBA00023180"/>
    </source>
</evidence>
<keyword evidence="11 14" id="KW-0472">Membrane</keyword>
<evidence type="ECO:0000256" key="8">
    <source>
        <dbReference type="ARBA" id="ARBA00022692"/>
    </source>
</evidence>
<feature type="domain" description="PGF-CTERM archaeal protein-sorting signal" evidence="16">
    <location>
        <begin position="980"/>
        <end position="1002"/>
    </location>
</feature>
<protein>
    <submittedName>
        <fullName evidence="17">Uncharacterized protein</fullName>
    </submittedName>
</protein>
<dbReference type="NCBIfam" id="NF045517">
    <property type="entry name" value="halo_surf_dom"/>
    <property type="match status" value="1"/>
</dbReference>